<dbReference type="InterPro" id="IPR049315">
    <property type="entry name" value="GDC-P_N"/>
</dbReference>
<dbReference type="InterPro" id="IPR015421">
    <property type="entry name" value="PyrdxlP-dep_Trfase_major"/>
</dbReference>
<evidence type="ECO:0000256" key="5">
    <source>
        <dbReference type="ARBA" id="ARBA00049026"/>
    </source>
</evidence>
<protein>
    <recommendedName>
        <fullName evidence="7">Glycine cleavage system P protein</fullName>
        <ecNumber evidence="7">1.4.4.2</ecNumber>
    </recommendedName>
</protein>
<feature type="domain" description="Glycine dehydrogenase C-terminal" evidence="9">
    <location>
        <begin position="752"/>
        <end position="854"/>
    </location>
</feature>
<dbReference type="GO" id="GO:0005829">
    <property type="term" value="C:cytosol"/>
    <property type="evidence" value="ECO:0007669"/>
    <property type="project" value="TreeGrafter"/>
</dbReference>
<comment type="caution">
    <text evidence="10">The sequence shown here is derived from an EMBL/GenBank/DDBJ whole genome shotgun (WGS) entry which is preliminary data.</text>
</comment>
<dbReference type="NCBIfam" id="TIGR00461">
    <property type="entry name" value="gcvP"/>
    <property type="match status" value="1"/>
</dbReference>
<keyword evidence="3 6" id="KW-0663">Pyridoxal phosphate</keyword>
<reference evidence="10 11" key="1">
    <citation type="journal article" date="2021" name="Elife">
        <title>Chloroplast acquisition without the gene transfer in kleptoplastic sea slugs, Plakobranchus ocellatus.</title>
        <authorList>
            <person name="Maeda T."/>
            <person name="Takahashi S."/>
            <person name="Yoshida T."/>
            <person name="Shimamura S."/>
            <person name="Takaki Y."/>
            <person name="Nagai Y."/>
            <person name="Toyoda A."/>
            <person name="Suzuki Y."/>
            <person name="Arimoto A."/>
            <person name="Ishii H."/>
            <person name="Satoh N."/>
            <person name="Nishiyama T."/>
            <person name="Hasebe M."/>
            <person name="Maruyama T."/>
            <person name="Minagawa J."/>
            <person name="Obokata J."/>
            <person name="Shigenobu S."/>
        </authorList>
    </citation>
    <scope>NUCLEOTIDE SEQUENCE [LARGE SCALE GENOMIC DNA]</scope>
</reference>
<dbReference type="EMBL" id="BMAT01004494">
    <property type="protein sequence ID" value="GFR74620.1"/>
    <property type="molecule type" value="Genomic_DNA"/>
</dbReference>
<dbReference type="Pfam" id="PF21478">
    <property type="entry name" value="GcvP2_C"/>
    <property type="match status" value="1"/>
</dbReference>
<comment type="catalytic activity">
    <reaction evidence="5 7">
        <text>N(6)-[(R)-lipoyl]-L-lysyl-[glycine-cleavage complex H protein] + glycine + H(+) = N(6)-[(R)-S(8)-aminomethyldihydrolipoyl]-L-lysyl-[glycine-cleavage complex H protein] + CO2</text>
        <dbReference type="Rhea" id="RHEA:24304"/>
        <dbReference type="Rhea" id="RHEA-COMP:10494"/>
        <dbReference type="Rhea" id="RHEA-COMP:10495"/>
        <dbReference type="ChEBI" id="CHEBI:15378"/>
        <dbReference type="ChEBI" id="CHEBI:16526"/>
        <dbReference type="ChEBI" id="CHEBI:57305"/>
        <dbReference type="ChEBI" id="CHEBI:83099"/>
        <dbReference type="ChEBI" id="CHEBI:83143"/>
        <dbReference type="EC" id="1.4.4.2"/>
    </reaction>
</comment>
<evidence type="ECO:0000259" key="8">
    <source>
        <dbReference type="Pfam" id="PF02347"/>
    </source>
</evidence>
<evidence type="ECO:0000256" key="2">
    <source>
        <dbReference type="ARBA" id="ARBA00010756"/>
    </source>
</evidence>
<dbReference type="CDD" id="cd00613">
    <property type="entry name" value="GDC-P"/>
    <property type="match status" value="2"/>
</dbReference>
<dbReference type="GO" id="GO:0016594">
    <property type="term" value="F:glycine binding"/>
    <property type="evidence" value="ECO:0007669"/>
    <property type="project" value="TreeGrafter"/>
</dbReference>
<dbReference type="FunFam" id="3.40.640.10:FF:000005">
    <property type="entry name" value="Glycine dehydrogenase (decarboxylating), mitochondrial"/>
    <property type="match status" value="1"/>
</dbReference>
<feature type="domain" description="Glycine cleavage system P-protein N-terminal" evidence="8">
    <location>
        <begin position="452"/>
        <end position="708"/>
    </location>
</feature>
<dbReference type="Gene3D" id="3.40.640.10">
    <property type="entry name" value="Type I PLP-dependent aspartate aminotransferase-like (Major domain)"/>
    <property type="match status" value="2"/>
</dbReference>
<dbReference type="PANTHER" id="PTHR11773">
    <property type="entry name" value="GLYCINE DEHYDROGENASE, DECARBOXYLATING"/>
    <property type="match status" value="1"/>
</dbReference>
<evidence type="ECO:0000256" key="1">
    <source>
        <dbReference type="ARBA" id="ARBA00001933"/>
    </source>
</evidence>
<dbReference type="PANTHER" id="PTHR11773:SF1">
    <property type="entry name" value="GLYCINE DEHYDROGENASE (DECARBOXYLATING), MITOCHONDRIAL"/>
    <property type="match status" value="1"/>
</dbReference>
<keyword evidence="7" id="KW-0496">Mitochondrion</keyword>
<comment type="cofactor">
    <cofactor evidence="1 6 7">
        <name>pyridoxal 5'-phosphate</name>
        <dbReference type="ChEBI" id="CHEBI:597326"/>
    </cofactor>
</comment>
<dbReference type="InterPro" id="IPR003437">
    <property type="entry name" value="GcvP"/>
</dbReference>
<dbReference type="InterPro" id="IPR049316">
    <property type="entry name" value="GDC-P_C"/>
</dbReference>
<evidence type="ECO:0000256" key="7">
    <source>
        <dbReference type="RuleBase" id="RU364056"/>
    </source>
</evidence>
<keyword evidence="4 7" id="KW-0560">Oxidoreductase</keyword>
<evidence type="ECO:0000313" key="11">
    <source>
        <dbReference type="Proteomes" id="UP000762676"/>
    </source>
</evidence>
<sequence>MLKTLGVGHIDQLISQTIPEDILSKEPLNITQPKGLSEYDFSQHIKELGKNNTVFKNFIGLGYHDTLMPAVIRRNIFENPGWYTAYTPYQSEISQGRLEALLNFQTMIAEFTGMEIANASLLDESTAVSEAMTMFFNSRNAKQKEANRRKFFVSEDVLPQTIAVLKTKAEPLEIEIVIGDDRQVDLEDGFFGAVMQYPEKFGAIKDLSTFVDVAKIYDVKVCVSADLLALAILKPPGDFGVDVVVGSSQRFGIPIGFGGPHAAFLATKEEYKRFIPGRIIGISKDANGDIALRMALQTREQHIKRDKATSNICTAQVLLAVMAGMYAVYHGFDGIQKIAKGIHLKTAKLNNVFEKMGIQQLNKIFFDTLLIKVNSEKVKSLAEIYSYNFNYIDDSTISISLNETTTHEDVTHIIQIFSKAEDKKYKEVDNDSVHINPHLLRKDDILTQDVFKKYHSETEMMRYIKSLEKKDLALNHSMIPLGSCTMKLNAASEMLPLGYSNWTDIHPFAPSNQWEGYRQLISDLENCLAEITGFSATSVQPNSGAQGEYTGLRVIQKYHLSRGENHRNICLIPESAHGTNPASATMSGMKVVVVKTTMKGEIDIQDLRQKANLHSKNLSSLMITYPSTYGVFEDNIKEVTKIIHDHKGQVYMDGANMNAQVGLTNPFIIGADVCHLNLHKTFAIPHGGGGPGVGPICVATHLAEFLPSHPLVKTGGAKGLEAISAAPFGSPLVCLISYGYIKMLGNEGLKASTETAILNANYIKQRLSEHYPILYSNANGRVAHEMIIDCRGFKKNGIEVIDIAKRLIDYGFHAPTVSFPVIGTLMIEPTESESKEELDRFCDALINIKSEIEYNPEIIKNAPHSLKILTSNDWGYSYSREAAAYPLPYLKTHKFWTPVSRIDDAYGDRNLMCTCPSVEDFQS</sequence>
<keyword evidence="11" id="KW-1185">Reference proteome</keyword>
<dbReference type="Proteomes" id="UP000762676">
    <property type="component" value="Unassembled WGS sequence"/>
</dbReference>
<dbReference type="InterPro" id="IPR015422">
    <property type="entry name" value="PyrdxlP-dep_Trfase_small"/>
</dbReference>
<dbReference type="SUPFAM" id="SSF53383">
    <property type="entry name" value="PLP-dependent transferases"/>
    <property type="match status" value="2"/>
</dbReference>
<dbReference type="NCBIfam" id="NF003346">
    <property type="entry name" value="PRK04366.1"/>
    <property type="match status" value="1"/>
</dbReference>
<evidence type="ECO:0000259" key="9">
    <source>
        <dbReference type="Pfam" id="PF21478"/>
    </source>
</evidence>
<dbReference type="GO" id="GO:0005739">
    <property type="term" value="C:mitochondrion"/>
    <property type="evidence" value="ECO:0007669"/>
    <property type="project" value="UniProtKB-SubCell"/>
</dbReference>
<keyword evidence="7" id="KW-0809">Transit peptide</keyword>
<name>A0AAV4FPJ0_9GAST</name>
<evidence type="ECO:0000256" key="6">
    <source>
        <dbReference type="PIRSR" id="PIRSR603437-50"/>
    </source>
</evidence>
<dbReference type="GO" id="GO:0019464">
    <property type="term" value="P:glycine decarboxylation via glycine cleavage system"/>
    <property type="evidence" value="ECO:0007669"/>
    <property type="project" value="TreeGrafter"/>
</dbReference>
<feature type="modified residue" description="N6-(pyridoxal phosphate)lysine" evidence="6">
    <location>
        <position position="680"/>
    </location>
</feature>
<organism evidence="10 11">
    <name type="scientific">Elysia marginata</name>
    <dbReference type="NCBI Taxonomy" id="1093978"/>
    <lineage>
        <taxon>Eukaryota</taxon>
        <taxon>Metazoa</taxon>
        <taxon>Spiralia</taxon>
        <taxon>Lophotrochozoa</taxon>
        <taxon>Mollusca</taxon>
        <taxon>Gastropoda</taxon>
        <taxon>Heterobranchia</taxon>
        <taxon>Euthyneura</taxon>
        <taxon>Panpulmonata</taxon>
        <taxon>Sacoglossa</taxon>
        <taxon>Placobranchoidea</taxon>
        <taxon>Plakobranchidae</taxon>
        <taxon>Elysia</taxon>
    </lineage>
</organism>
<dbReference type="InterPro" id="IPR015424">
    <property type="entry name" value="PyrdxlP-dep_Trfase"/>
</dbReference>
<evidence type="ECO:0000256" key="4">
    <source>
        <dbReference type="ARBA" id="ARBA00023002"/>
    </source>
</evidence>
<dbReference type="Gene3D" id="3.90.1150.10">
    <property type="entry name" value="Aspartate Aminotransferase, domain 1"/>
    <property type="match status" value="2"/>
</dbReference>
<dbReference type="EC" id="1.4.4.2" evidence="7"/>
<dbReference type="Pfam" id="PF02347">
    <property type="entry name" value="GDC-P"/>
    <property type="match status" value="2"/>
</dbReference>
<evidence type="ECO:0000256" key="3">
    <source>
        <dbReference type="ARBA" id="ARBA00022898"/>
    </source>
</evidence>
<comment type="subcellular location">
    <subcellularLocation>
        <location evidence="7">Mitochondrion</location>
    </subcellularLocation>
</comment>
<dbReference type="GO" id="GO:0030170">
    <property type="term" value="F:pyridoxal phosphate binding"/>
    <property type="evidence" value="ECO:0007669"/>
    <property type="project" value="TreeGrafter"/>
</dbReference>
<accession>A0AAV4FPJ0</accession>
<dbReference type="GO" id="GO:0005960">
    <property type="term" value="C:glycine cleavage complex"/>
    <property type="evidence" value="ECO:0007669"/>
    <property type="project" value="TreeGrafter"/>
</dbReference>
<evidence type="ECO:0000313" key="10">
    <source>
        <dbReference type="EMBL" id="GFR74620.1"/>
    </source>
</evidence>
<comment type="function">
    <text evidence="7">The glycine cleavage system catalyzes the degradation of glycine.</text>
</comment>
<feature type="domain" description="Glycine cleavage system P-protein N-terminal" evidence="8">
    <location>
        <begin position="1"/>
        <end position="417"/>
    </location>
</feature>
<proteinExistence type="inferred from homology"/>
<dbReference type="FunFam" id="3.40.640.10:FF:000007">
    <property type="entry name" value="glycine dehydrogenase (Decarboxylating), mitochondrial"/>
    <property type="match status" value="1"/>
</dbReference>
<dbReference type="GO" id="GO:0004375">
    <property type="term" value="F:glycine dehydrogenase (decarboxylating) activity"/>
    <property type="evidence" value="ECO:0007669"/>
    <property type="project" value="UniProtKB-UniRule"/>
</dbReference>
<comment type="similarity">
    <text evidence="2 7">Belongs to the GcvP family.</text>
</comment>
<dbReference type="InterPro" id="IPR020581">
    <property type="entry name" value="GDC_P"/>
</dbReference>
<comment type="subunit">
    <text evidence="7">The glycine cleavage system is composed of four proteins: P, T, L and H.</text>
</comment>
<gene>
    <name evidence="10" type="ORF">ElyMa_002167800</name>
</gene>
<dbReference type="AlphaFoldDB" id="A0AAV4FPJ0"/>